<dbReference type="EC" id="2.1.1.132" evidence="7"/>
<keyword evidence="3 7" id="KW-0489">Methyltransferase</keyword>
<dbReference type="InterPro" id="IPR012818">
    <property type="entry name" value="CbiE"/>
</dbReference>
<gene>
    <name evidence="7" type="primary">cbiE</name>
    <name evidence="7" type="ORF">POREN0001_0723</name>
</gene>
<keyword evidence="8" id="KW-1185">Reference proteome</keyword>
<dbReference type="AlphaFoldDB" id="C3JD35"/>
<dbReference type="GO" id="GO:0046025">
    <property type="term" value="F:precorrin-6Y C5,15-methyltransferase (decarboxylating) activity"/>
    <property type="evidence" value="ECO:0007669"/>
    <property type="project" value="UniProtKB-EC"/>
</dbReference>
<organism evidence="7 8">
    <name type="scientific">Porphyromonas endodontalis (strain ATCC 35406 / DSM 24491 / JCM 8526 / CCUG 16442 / BCRC 14492 / NCTC 13058 / HG 370)</name>
    <name type="common">Bacteroides endodontalis</name>
    <dbReference type="NCBI Taxonomy" id="553175"/>
    <lineage>
        <taxon>Bacteria</taxon>
        <taxon>Pseudomonadati</taxon>
        <taxon>Bacteroidota</taxon>
        <taxon>Bacteroidia</taxon>
        <taxon>Bacteroidales</taxon>
        <taxon>Porphyromonadaceae</taxon>
        <taxon>Porphyromonas</taxon>
    </lineage>
</organism>
<dbReference type="eggNOG" id="COG2242">
    <property type="taxonomic scope" value="Bacteria"/>
</dbReference>
<dbReference type="SUPFAM" id="SSF53335">
    <property type="entry name" value="S-adenosyl-L-methionine-dependent methyltransferases"/>
    <property type="match status" value="1"/>
</dbReference>
<dbReference type="InterPro" id="IPR050714">
    <property type="entry name" value="Cobalamin_biosynth_MTase"/>
</dbReference>
<keyword evidence="4 7" id="KW-0808">Transferase</keyword>
<dbReference type="InterPro" id="IPR035996">
    <property type="entry name" value="4pyrrol_Methylase_sf"/>
</dbReference>
<evidence type="ECO:0000256" key="4">
    <source>
        <dbReference type="ARBA" id="ARBA00022679"/>
    </source>
</evidence>
<comment type="pathway">
    <text evidence="1">Cofactor biosynthesis; adenosylcobalamin biosynthesis.</text>
</comment>
<dbReference type="Gene3D" id="3.40.1010.10">
    <property type="entry name" value="Cobalt-precorrin-4 Transmethylase, Domain 1"/>
    <property type="match status" value="1"/>
</dbReference>
<evidence type="ECO:0000256" key="2">
    <source>
        <dbReference type="ARBA" id="ARBA00022573"/>
    </source>
</evidence>
<dbReference type="UniPathway" id="UPA00148"/>
<keyword evidence="2" id="KW-0169">Cobalamin biosynthesis</keyword>
<dbReference type="PIRSF" id="PIRSF036428">
    <property type="entry name" value="CobL"/>
    <property type="match status" value="1"/>
</dbReference>
<sequence length="395" mass="44240">MARKYYIIGITDDAELELSSAVLKIIAENKVFSGGLRHHQLVEKFLPLGATWIDITVPLDGVFDAYKEHKEIIVFASGDPLFFGFAGTVQRRDPEAVIEVFPTFNSLQLLAHRSLLPYEGMRTLSLTGRPWKRFEQALIEGEPLLGVLTDRNKTPNTIAQRMLDYGYNNYRMIVGENLGNAGERVAEYSIEEVAQRSFSMPNCLILKQTHPRHRPLGIPESDFALLDGRAKMITKMPIRLLSLAALDLRSHQTLWDVGFCTGSVSIEAKLQFPHLEIVSFEQREAGRALMETNTRRFGTPGITAVIGDFMEMDLTGYPRPDAVFIGGHGGQLVSMIQRIDSYLTEGGVVVFNSVSPESREAFYESAESCKWHIVSSQRITLDEHNPISILKAVKP</sequence>
<accession>C3JD35</accession>
<dbReference type="GO" id="GO:0008276">
    <property type="term" value="F:protein methyltransferase activity"/>
    <property type="evidence" value="ECO:0007669"/>
    <property type="project" value="InterPro"/>
</dbReference>
<name>C3JD35_POREA</name>
<dbReference type="InterPro" id="IPR006365">
    <property type="entry name" value="Cbl_synth_CobL"/>
</dbReference>
<evidence type="ECO:0000256" key="1">
    <source>
        <dbReference type="ARBA" id="ARBA00004953"/>
    </source>
</evidence>
<dbReference type="Pfam" id="PF00590">
    <property type="entry name" value="TP_methylase"/>
    <property type="match status" value="1"/>
</dbReference>
<dbReference type="GeneID" id="93365443"/>
<evidence type="ECO:0000259" key="6">
    <source>
        <dbReference type="Pfam" id="PF00590"/>
    </source>
</evidence>
<dbReference type="NCBIfam" id="TIGR02467">
    <property type="entry name" value="CbiE"/>
    <property type="match status" value="1"/>
</dbReference>
<dbReference type="CDD" id="cd11644">
    <property type="entry name" value="Precorrin-6Y-MT"/>
    <property type="match status" value="1"/>
</dbReference>
<dbReference type="GO" id="GO:0032259">
    <property type="term" value="P:methylation"/>
    <property type="evidence" value="ECO:0007669"/>
    <property type="project" value="UniProtKB-KW"/>
</dbReference>
<evidence type="ECO:0000313" key="8">
    <source>
        <dbReference type="Proteomes" id="UP000004295"/>
    </source>
</evidence>
<comment type="caution">
    <text evidence="7">The sequence shown here is derived from an EMBL/GenBank/DDBJ whole genome shotgun (WGS) entry which is preliminary data.</text>
</comment>
<dbReference type="NCBIfam" id="TIGR02469">
    <property type="entry name" value="CbiT"/>
    <property type="match status" value="1"/>
</dbReference>
<dbReference type="PANTHER" id="PTHR43182">
    <property type="entry name" value="COBALT-PRECORRIN-6B C(15)-METHYLTRANSFERASE (DECARBOXYLATING)"/>
    <property type="match status" value="1"/>
</dbReference>
<protein>
    <submittedName>
        <fullName evidence="7">Precorrin-6y C5,15-methyltransferase (Decarboxylating), CbiE subunit</fullName>
        <ecNumber evidence="7">2.1.1.132</ecNumber>
    </submittedName>
</protein>
<dbReference type="eggNOG" id="COG2241">
    <property type="taxonomic scope" value="Bacteria"/>
</dbReference>
<dbReference type="SUPFAM" id="SSF53790">
    <property type="entry name" value="Tetrapyrrole methylase"/>
    <property type="match status" value="1"/>
</dbReference>
<dbReference type="InterPro" id="IPR014777">
    <property type="entry name" value="4pyrrole_Mease_sub1"/>
</dbReference>
<dbReference type="STRING" id="553175.POREN0001_0723"/>
<reference evidence="7 8" key="1">
    <citation type="submission" date="2009-04" db="EMBL/GenBank/DDBJ databases">
        <authorList>
            <person name="Sebastian Y."/>
            <person name="Madupu R."/>
            <person name="Durkin A.S."/>
            <person name="Torralba M."/>
            <person name="Methe B."/>
            <person name="Sutton G.G."/>
            <person name="Strausberg R.L."/>
            <person name="Nelson K.E."/>
        </authorList>
    </citation>
    <scope>NUCLEOTIDE SEQUENCE [LARGE SCALE GENOMIC DNA]</scope>
    <source>
        <strain evidence="8">ATCC 35406 / BCRC 14492 / JCM 8526 / NCTC 13058 / HG 370</strain>
    </source>
</reference>
<dbReference type="Gene3D" id="3.40.50.150">
    <property type="entry name" value="Vaccinia Virus protein VP39"/>
    <property type="match status" value="1"/>
</dbReference>
<dbReference type="EMBL" id="ACNN01000036">
    <property type="protein sequence ID" value="EEN81954.1"/>
    <property type="molecule type" value="Genomic_DNA"/>
</dbReference>
<evidence type="ECO:0000256" key="3">
    <source>
        <dbReference type="ARBA" id="ARBA00022603"/>
    </source>
</evidence>
<proteinExistence type="predicted"/>
<dbReference type="InterPro" id="IPR000878">
    <property type="entry name" value="4pyrrol_Mease"/>
</dbReference>
<dbReference type="PANTHER" id="PTHR43182:SF1">
    <property type="entry name" value="COBALT-PRECORRIN-7 C(5)-METHYLTRANSFERASE"/>
    <property type="match status" value="1"/>
</dbReference>
<dbReference type="RefSeq" id="WP_004335341.1">
    <property type="nucleotide sequence ID" value="NZ_ACNN01000036.1"/>
</dbReference>
<evidence type="ECO:0000256" key="5">
    <source>
        <dbReference type="ARBA" id="ARBA00022691"/>
    </source>
</evidence>
<dbReference type="InterPro" id="IPR029063">
    <property type="entry name" value="SAM-dependent_MTases_sf"/>
</dbReference>
<dbReference type="InterPro" id="IPR014008">
    <property type="entry name" value="Cbl_synth_MTase_CbiT"/>
</dbReference>
<dbReference type="GO" id="GO:0009236">
    <property type="term" value="P:cobalamin biosynthetic process"/>
    <property type="evidence" value="ECO:0007669"/>
    <property type="project" value="UniProtKB-UniPathway"/>
</dbReference>
<evidence type="ECO:0000313" key="7">
    <source>
        <dbReference type="EMBL" id="EEN81954.1"/>
    </source>
</evidence>
<dbReference type="Proteomes" id="UP000004295">
    <property type="component" value="Unassembled WGS sequence"/>
</dbReference>
<keyword evidence="5" id="KW-0949">S-adenosyl-L-methionine</keyword>
<feature type="domain" description="Tetrapyrrole methylase" evidence="6">
    <location>
        <begin position="52"/>
        <end position="193"/>
    </location>
</feature>